<accession>A0ABR8ZIT7</accession>
<sequence>MKRQRIIKFLGLAVVVIGIGIGVGGAVNIVLKDSHNEKTKTVQETSQKSRLRLTDQQLSILVGLAMDPKWLTEQLNSNQLVYGVVKPSDTVPKGIGENESFLIAAGERQRIIYFSVNEDQTVEIKDSQNNQIRRKKEVTVRQLVRRFYQTSKQQQQVNELVSELRTE</sequence>
<dbReference type="Gene3D" id="3.30.1460.60">
    <property type="match status" value="1"/>
</dbReference>
<proteinExistence type="predicted"/>
<feature type="transmembrane region" description="Helical" evidence="1">
    <location>
        <begin position="9"/>
        <end position="31"/>
    </location>
</feature>
<evidence type="ECO:0000259" key="2">
    <source>
        <dbReference type="Pfam" id="PF22125"/>
    </source>
</evidence>
<protein>
    <recommendedName>
        <fullName evidence="2">Lreu-0056-like domain-containing protein</fullName>
    </recommendedName>
</protein>
<organism evidence="3 4">
    <name type="scientific">Limosilactobacillus urinaemulieris</name>
    <dbReference type="NCBI Taxonomy" id="2742600"/>
    <lineage>
        <taxon>Bacteria</taxon>
        <taxon>Bacillati</taxon>
        <taxon>Bacillota</taxon>
        <taxon>Bacilli</taxon>
        <taxon>Lactobacillales</taxon>
        <taxon>Lactobacillaceae</taxon>
        <taxon>Limosilactobacillus</taxon>
    </lineage>
</organism>
<comment type="caution">
    <text evidence="3">The sequence shown here is derived from an EMBL/GenBank/DDBJ whole genome shotgun (WGS) entry which is preliminary data.</text>
</comment>
<dbReference type="CDD" id="cd15778">
    <property type="entry name" value="Lreu_0056_like"/>
    <property type="match status" value="1"/>
</dbReference>
<evidence type="ECO:0000256" key="1">
    <source>
        <dbReference type="SAM" id="Phobius"/>
    </source>
</evidence>
<evidence type="ECO:0000313" key="4">
    <source>
        <dbReference type="Proteomes" id="UP000645007"/>
    </source>
</evidence>
<name>A0ABR8ZIT7_9LACO</name>
<dbReference type="Proteomes" id="UP000645007">
    <property type="component" value="Unassembled WGS sequence"/>
</dbReference>
<keyword evidence="4" id="KW-1185">Reference proteome</keyword>
<reference evidence="3 4" key="1">
    <citation type="submission" date="2020-06" db="EMBL/GenBank/DDBJ databases">
        <title>Limosilactobacillus sp. nov.</title>
        <authorList>
            <person name="Ksiezarek M."/>
            <person name="Goncalves Ribeiro T."/>
            <person name="Rocha J."/>
            <person name="Grosso F."/>
            <person name="Peixe L."/>
        </authorList>
    </citation>
    <scope>NUCLEOTIDE SEQUENCE [LARGE SCALE GENOMIC DNA]</scope>
    <source>
        <strain evidence="4">c9Ua_26_M</strain>
    </source>
</reference>
<feature type="domain" description="Lreu-0056-like" evidence="2">
    <location>
        <begin position="54"/>
        <end position="165"/>
    </location>
</feature>
<dbReference type="InterPro" id="IPR054365">
    <property type="entry name" value="Lreu_0056-like"/>
</dbReference>
<keyword evidence="1" id="KW-0812">Transmembrane</keyword>
<keyword evidence="1" id="KW-1133">Transmembrane helix</keyword>
<evidence type="ECO:0000313" key="3">
    <source>
        <dbReference type="EMBL" id="MBD8085191.1"/>
    </source>
</evidence>
<gene>
    <name evidence="3" type="ORF">HUK45_02765</name>
</gene>
<dbReference type="EMBL" id="JABUXR010000003">
    <property type="protein sequence ID" value="MBD8085191.1"/>
    <property type="molecule type" value="Genomic_DNA"/>
</dbReference>
<keyword evidence="1" id="KW-0472">Membrane</keyword>
<dbReference type="Pfam" id="PF22125">
    <property type="entry name" value="Lreu_0056_like"/>
    <property type="match status" value="1"/>
</dbReference>
<dbReference type="RefSeq" id="WP_191910986.1">
    <property type="nucleotide sequence ID" value="NZ_JABUXR010000003.1"/>
</dbReference>